<accession>A0A450U8R2</accession>
<feature type="domain" description="Mur ligase central" evidence="14">
    <location>
        <begin position="106"/>
        <end position="292"/>
    </location>
</feature>
<evidence type="ECO:0000256" key="7">
    <source>
        <dbReference type="ARBA" id="ARBA00022984"/>
    </source>
</evidence>
<keyword evidence="1 10" id="KW-0963">Cytoplasm</keyword>
<dbReference type="GO" id="GO:0008360">
    <property type="term" value="P:regulation of cell shape"/>
    <property type="evidence" value="ECO:0007669"/>
    <property type="project" value="UniProtKB-KW"/>
</dbReference>
<evidence type="ECO:0000256" key="5">
    <source>
        <dbReference type="ARBA" id="ARBA00022840"/>
    </source>
</evidence>
<dbReference type="InterPro" id="IPR035911">
    <property type="entry name" value="MurE/MurF_N"/>
</dbReference>
<dbReference type="UniPathway" id="UPA00219"/>
<keyword evidence="3 10" id="KW-0132">Cell division</keyword>
<dbReference type="InterPro" id="IPR004101">
    <property type="entry name" value="Mur_ligase_C"/>
</dbReference>
<evidence type="ECO:0000313" key="15">
    <source>
        <dbReference type="EMBL" id="VFJ88370.1"/>
    </source>
</evidence>
<dbReference type="GO" id="GO:0008766">
    <property type="term" value="F:UDP-N-acetylmuramoylalanyl-D-glutamyl-2,6-diaminopimelate-D-alanyl-D-alanine ligase activity"/>
    <property type="evidence" value="ECO:0007669"/>
    <property type="project" value="RHEA"/>
</dbReference>
<evidence type="ECO:0000259" key="12">
    <source>
        <dbReference type="Pfam" id="PF01225"/>
    </source>
</evidence>
<organism evidence="15">
    <name type="scientific">Candidatus Kentrum sp. LFY</name>
    <dbReference type="NCBI Taxonomy" id="2126342"/>
    <lineage>
        <taxon>Bacteria</taxon>
        <taxon>Pseudomonadati</taxon>
        <taxon>Pseudomonadota</taxon>
        <taxon>Gammaproteobacteria</taxon>
        <taxon>Candidatus Kentrum</taxon>
    </lineage>
</organism>
<evidence type="ECO:0000256" key="1">
    <source>
        <dbReference type="ARBA" id="ARBA00022490"/>
    </source>
</evidence>
<evidence type="ECO:0000256" key="10">
    <source>
        <dbReference type="HAMAP-Rule" id="MF_02019"/>
    </source>
</evidence>
<comment type="subcellular location">
    <subcellularLocation>
        <location evidence="10 11">Cytoplasm</location>
    </subcellularLocation>
</comment>
<dbReference type="Gene3D" id="3.90.190.20">
    <property type="entry name" value="Mur ligase, C-terminal domain"/>
    <property type="match status" value="1"/>
</dbReference>
<name>A0A450U8R2_9GAMM</name>
<dbReference type="Pfam" id="PF02875">
    <property type="entry name" value="Mur_ligase_C"/>
    <property type="match status" value="1"/>
</dbReference>
<protein>
    <recommendedName>
        <fullName evidence="10 11">UDP-N-acetylmuramoyl-tripeptide--D-alanyl-D-alanine ligase</fullName>
        <ecNumber evidence="10 11">6.3.2.10</ecNumber>
    </recommendedName>
    <alternativeName>
        <fullName evidence="10">D-alanyl-D-alanine-adding enzyme</fullName>
    </alternativeName>
</protein>
<dbReference type="GO" id="GO:0005737">
    <property type="term" value="C:cytoplasm"/>
    <property type="evidence" value="ECO:0007669"/>
    <property type="project" value="UniProtKB-SubCell"/>
</dbReference>
<dbReference type="EMBL" id="CAADFH010000004">
    <property type="protein sequence ID" value="VFJ88370.1"/>
    <property type="molecule type" value="Genomic_DNA"/>
</dbReference>
<keyword evidence="7 10" id="KW-0573">Peptidoglycan synthesis</keyword>
<dbReference type="Pfam" id="PF08245">
    <property type="entry name" value="Mur_ligase_M"/>
    <property type="match status" value="1"/>
</dbReference>
<evidence type="ECO:0000256" key="2">
    <source>
        <dbReference type="ARBA" id="ARBA00022598"/>
    </source>
</evidence>
<dbReference type="SUPFAM" id="SSF63418">
    <property type="entry name" value="MurE/MurF N-terminal domain"/>
    <property type="match status" value="1"/>
</dbReference>
<dbReference type="InterPro" id="IPR000713">
    <property type="entry name" value="Mur_ligase_N"/>
</dbReference>
<comment type="function">
    <text evidence="10 11">Involved in cell wall formation. Catalyzes the final step in the synthesis of UDP-N-acetylmuramoyl-pentapeptide, the precursor of murein.</text>
</comment>
<keyword evidence="2 10" id="KW-0436">Ligase</keyword>
<comment type="catalytic activity">
    <reaction evidence="10 11">
        <text>D-alanyl-D-alanine + UDP-N-acetyl-alpha-D-muramoyl-L-alanyl-gamma-D-glutamyl-meso-2,6-diaminopimelate + ATP = UDP-N-acetyl-alpha-D-muramoyl-L-alanyl-gamma-D-glutamyl-meso-2,6-diaminopimeloyl-D-alanyl-D-alanine + ADP + phosphate + H(+)</text>
        <dbReference type="Rhea" id="RHEA:28374"/>
        <dbReference type="ChEBI" id="CHEBI:15378"/>
        <dbReference type="ChEBI" id="CHEBI:30616"/>
        <dbReference type="ChEBI" id="CHEBI:43474"/>
        <dbReference type="ChEBI" id="CHEBI:57822"/>
        <dbReference type="ChEBI" id="CHEBI:61386"/>
        <dbReference type="ChEBI" id="CHEBI:83905"/>
        <dbReference type="ChEBI" id="CHEBI:456216"/>
        <dbReference type="EC" id="6.3.2.10"/>
    </reaction>
</comment>
<gene>
    <name evidence="10" type="primary">murF</name>
    <name evidence="15" type="ORF">BECKLFY1418A_GA0070994_100413</name>
</gene>
<evidence type="ECO:0000256" key="3">
    <source>
        <dbReference type="ARBA" id="ARBA00022618"/>
    </source>
</evidence>
<evidence type="ECO:0000256" key="8">
    <source>
        <dbReference type="ARBA" id="ARBA00023306"/>
    </source>
</evidence>
<dbReference type="PANTHER" id="PTHR43024:SF1">
    <property type="entry name" value="UDP-N-ACETYLMURAMOYL-TRIPEPTIDE--D-ALANYL-D-ALANINE LIGASE"/>
    <property type="match status" value="1"/>
</dbReference>
<dbReference type="SUPFAM" id="SSF53623">
    <property type="entry name" value="MurD-like peptide ligases, catalytic domain"/>
    <property type="match status" value="1"/>
</dbReference>
<dbReference type="PANTHER" id="PTHR43024">
    <property type="entry name" value="UDP-N-ACETYLMURAMOYL-TRIPEPTIDE--D-ALANYL-D-ALANINE LIGASE"/>
    <property type="match status" value="1"/>
</dbReference>
<feature type="binding site" evidence="10">
    <location>
        <begin position="108"/>
        <end position="114"/>
    </location>
    <ligand>
        <name>ATP</name>
        <dbReference type="ChEBI" id="CHEBI:30616"/>
    </ligand>
</feature>
<dbReference type="HAMAP" id="MF_02019">
    <property type="entry name" value="MurF"/>
    <property type="match status" value="1"/>
</dbReference>
<evidence type="ECO:0000259" key="13">
    <source>
        <dbReference type="Pfam" id="PF02875"/>
    </source>
</evidence>
<dbReference type="GO" id="GO:0047480">
    <property type="term" value="F:UDP-N-acetylmuramoyl-tripeptide-D-alanyl-D-alanine ligase activity"/>
    <property type="evidence" value="ECO:0007669"/>
    <property type="project" value="UniProtKB-UniRule"/>
</dbReference>
<evidence type="ECO:0000256" key="6">
    <source>
        <dbReference type="ARBA" id="ARBA00022960"/>
    </source>
</evidence>
<proteinExistence type="inferred from homology"/>
<dbReference type="GO" id="GO:0071555">
    <property type="term" value="P:cell wall organization"/>
    <property type="evidence" value="ECO:0007669"/>
    <property type="project" value="UniProtKB-KW"/>
</dbReference>
<dbReference type="Gene3D" id="3.40.1390.10">
    <property type="entry name" value="MurE/MurF, N-terminal domain"/>
    <property type="match status" value="1"/>
</dbReference>
<reference evidence="15" key="1">
    <citation type="submission" date="2019-02" db="EMBL/GenBank/DDBJ databases">
        <authorList>
            <person name="Gruber-Vodicka R. H."/>
            <person name="Seah K. B. B."/>
        </authorList>
    </citation>
    <scope>NUCLEOTIDE SEQUENCE</scope>
    <source>
        <strain evidence="15">BECK_M6</strain>
    </source>
</reference>
<dbReference type="GO" id="GO:0005524">
    <property type="term" value="F:ATP binding"/>
    <property type="evidence" value="ECO:0007669"/>
    <property type="project" value="UniProtKB-UniRule"/>
</dbReference>
<dbReference type="Gene3D" id="3.40.1190.10">
    <property type="entry name" value="Mur-like, catalytic domain"/>
    <property type="match status" value="1"/>
</dbReference>
<feature type="domain" description="Mur ligase C-terminal" evidence="13">
    <location>
        <begin position="315"/>
        <end position="433"/>
    </location>
</feature>
<dbReference type="InterPro" id="IPR013221">
    <property type="entry name" value="Mur_ligase_cen"/>
</dbReference>
<dbReference type="InterPro" id="IPR051046">
    <property type="entry name" value="MurCDEF_CellWall_CoF430Synth"/>
</dbReference>
<keyword evidence="4 10" id="KW-0547">Nucleotide-binding</keyword>
<dbReference type="InterPro" id="IPR036615">
    <property type="entry name" value="Mur_ligase_C_dom_sf"/>
</dbReference>
<evidence type="ECO:0000256" key="4">
    <source>
        <dbReference type="ARBA" id="ARBA00022741"/>
    </source>
</evidence>
<dbReference type="Pfam" id="PF01225">
    <property type="entry name" value="Mur_ligase"/>
    <property type="match status" value="1"/>
</dbReference>
<sequence>MIRMHVSEAARLLKANHSGPDTIFQGCGIDSRVLPKEALFIALPGHHRDGHDFVNFAADQGAAAAIVERNGRHYPLPTINVSDCHHALEQLASIWRKQFTCSLVAVTGSNGKTTVKELLAAIFRKLGPTHATRGNLNNELGVPLTLLELSRKHRWAVVEMGANHPNEISKLTCIARPTIGVITQCAPAHLEGFGNIESVAKAKGELLTGLDRTGIAIINADDSHADLWRKLAGSRRLMTFGLDNPADISADYQLEQDRVRLTLKTPFGCQDTQIALPGRHNVLNALAATAAAVMAGCPLEVVAKGLMSASCVTSRLQIKYAQNGVRIIDDSYNANPGSLAAALKVLGNYPEFRWLILGDMGELGNEGPRLHKRAGIMAKESGVTRLFATGILSRYAVSAFGSGGSHYADSADLLSALHAELTKGTTVLVKGSRHMRMEQVVNGLLKPGNKTCCYC</sequence>
<dbReference type="NCBIfam" id="TIGR01143">
    <property type="entry name" value="murF"/>
    <property type="match status" value="1"/>
</dbReference>
<dbReference type="GO" id="GO:0009252">
    <property type="term" value="P:peptidoglycan biosynthetic process"/>
    <property type="evidence" value="ECO:0007669"/>
    <property type="project" value="UniProtKB-UniRule"/>
</dbReference>
<keyword evidence="6 10" id="KW-0133">Cell shape</keyword>
<evidence type="ECO:0000259" key="14">
    <source>
        <dbReference type="Pfam" id="PF08245"/>
    </source>
</evidence>
<evidence type="ECO:0000256" key="9">
    <source>
        <dbReference type="ARBA" id="ARBA00023316"/>
    </source>
</evidence>
<dbReference type="GO" id="GO:0051301">
    <property type="term" value="P:cell division"/>
    <property type="evidence" value="ECO:0007669"/>
    <property type="project" value="UniProtKB-KW"/>
</dbReference>
<keyword evidence="8 10" id="KW-0131">Cell cycle</keyword>
<comment type="pathway">
    <text evidence="10 11">Cell wall biogenesis; peptidoglycan biosynthesis.</text>
</comment>
<dbReference type="AlphaFoldDB" id="A0A450U8R2"/>
<keyword evidence="5 10" id="KW-0067">ATP-binding</keyword>
<feature type="domain" description="Mur ligase N-terminal catalytic" evidence="12">
    <location>
        <begin position="25"/>
        <end position="93"/>
    </location>
</feature>
<dbReference type="SUPFAM" id="SSF53244">
    <property type="entry name" value="MurD-like peptide ligases, peptide-binding domain"/>
    <property type="match status" value="1"/>
</dbReference>
<dbReference type="InterPro" id="IPR036565">
    <property type="entry name" value="Mur-like_cat_sf"/>
</dbReference>
<comment type="similarity">
    <text evidence="10">Belongs to the MurCDEF family. MurF subfamily.</text>
</comment>
<keyword evidence="9 10" id="KW-0961">Cell wall biogenesis/degradation</keyword>
<dbReference type="EC" id="6.3.2.10" evidence="10 11"/>
<evidence type="ECO:0000256" key="11">
    <source>
        <dbReference type="RuleBase" id="RU004136"/>
    </source>
</evidence>
<dbReference type="InterPro" id="IPR005863">
    <property type="entry name" value="UDP-N-AcMur_synth"/>
</dbReference>